<dbReference type="InterPro" id="IPR058031">
    <property type="entry name" value="AAA_lid_NorR"/>
</dbReference>
<keyword evidence="4" id="KW-0902">Two-component regulatory system</keyword>
<dbReference type="PROSITE" id="PS50045">
    <property type="entry name" value="SIGMA54_INTERACT_4"/>
    <property type="match status" value="1"/>
</dbReference>
<dbReference type="SMART" id="SM00448">
    <property type="entry name" value="REC"/>
    <property type="match status" value="1"/>
</dbReference>
<dbReference type="PROSITE" id="PS00688">
    <property type="entry name" value="SIGMA54_INTERACT_3"/>
    <property type="match status" value="1"/>
</dbReference>
<dbReference type="PANTHER" id="PTHR32071">
    <property type="entry name" value="TRANSCRIPTIONAL REGULATORY PROTEIN"/>
    <property type="match status" value="1"/>
</dbReference>
<gene>
    <name evidence="11" type="ORF">V5E97_33980</name>
</gene>
<dbReference type="InterPro" id="IPR003593">
    <property type="entry name" value="AAA+_ATPase"/>
</dbReference>
<dbReference type="InterPro" id="IPR011006">
    <property type="entry name" value="CheY-like_superfamily"/>
</dbReference>
<evidence type="ECO:0000259" key="9">
    <source>
        <dbReference type="PROSITE" id="PS50045"/>
    </source>
</evidence>
<proteinExistence type="predicted"/>
<keyword evidence="3" id="KW-0067">ATP-binding</keyword>
<feature type="domain" description="Sigma-54 factor interaction" evidence="9">
    <location>
        <begin position="151"/>
        <end position="380"/>
    </location>
</feature>
<dbReference type="GO" id="GO:0043565">
    <property type="term" value="F:sequence-specific DNA binding"/>
    <property type="evidence" value="ECO:0007669"/>
    <property type="project" value="InterPro"/>
</dbReference>
<dbReference type="InterPro" id="IPR025943">
    <property type="entry name" value="Sigma_54_int_dom_ATP-bd_2"/>
</dbReference>
<keyword evidence="7" id="KW-0804">Transcription</keyword>
<name>A0AAU7CDM5_9BACT</name>
<dbReference type="Pfam" id="PF00158">
    <property type="entry name" value="Sigma54_activat"/>
    <property type="match status" value="1"/>
</dbReference>
<dbReference type="Gene3D" id="1.10.8.60">
    <property type="match status" value="1"/>
</dbReference>
<feature type="domain" description="Response regulatory" evidence="10">
    <location>
        <begin position="6"/>
        <end position="120"/>
    </location>
</feature>
<evidence type="ECO:0000256" key="8">
    <source>
        <dbReference type="PROSITE-ProRule" id="PRU00169"/>
    </source>
</evidence>
<dbReference type="InterPro" id="IPR002078">
    <property type="entry name" value="Sigma_54_int"/>
</dbReference>
<evidence type="ECO:0000256" key="4">
    <source>
        <dbReference type="ARBA" id="ARBA00023012"/>
    </source>
</evidence>
<reference evidence="11" key="1">
    <citation type="submission" date="2024-05" db="EMBL/GenBank/DDBJ databases">
        <title>Planctomycetes of the genus Singulisphaera possess chitinolytic capabilities.</title>
        <authorList>
            <person name="Ivanova A."/>
        </authorList>
    </citation>
    <scope>NUCLEOTIDE SEQUENCE</scope>
    <source>
        <strain evidence="11">Ch08T</strain>
    </source>
</reference>
<dbReference type="Gene3D" id="1.10.10.60">
    <property type="entry name" value="Homeodomain-like"/>
    <property type="match status" value="1"/>
</dbReference>
<keyword evidence="2" id="KW-0547">Nucleotide-binding</keyword>
<dbReference type="GO" id="GO:0000160">
    <property type="term" value="P:phosphorelay signal transduction system"/>
    <property type="evidence" value="ECO:0007669"/>
    <property type="project" value="UniProtKB-KW"/>
</dbReference>
<feature type="modified residue" description="4-aspartylphosphate" evidence="8">
    <location>
        <position position="55"/>
    </location>
</feature>
<keyword evidence="5" id="KW-0805">Transcription regulation</keyword>
<dbReference type="SUPFAM" id="SSF52540">
    <property type="entry name" value="P-loop containing nucleoside triphosphate hydrolases"/>
    <property type="match status" value="1"/>
</dbReference>
<accession>A0AAU7CDM5</accession>
<evidence type="ECO:0000256" key="5">
    <source>
        <dbReference type="ARBA" id="ARBA00023015"/>
    </source>
</evidence>
<dbReference type="Pfam" id="PF02954">
    <property type="entry name" value="HTH_8"/>
    <property type="match status" value="1"/>
</dbReference>
<dbReference type="Pfam" id="PF25601">
    <property type="entry name" value="AAA_lid_14"/>
    <property type="match status" value="1"/>
</dbReference>
<dbReference type="GO" id="GO:0005524">
    <property type="term" value="F:ATP binding"/>
    <property type="evidence" value="ECO:0007669"/>
    <property type="project" value="UniProtKB-KW"/>
</dbReference>
<dbReference type="InterPro" id="IPR009057">
    <property type="entry name" value="Homeodomain-like_sf"/>
</dbReference>
<dbReference type="Gene3D" id="3.40.50.2300">
    <property type="match status" value="1"/>
</dbReference>
<evidence type="ECO:0000256" key="3">
    <source>
        <dbReference type="ARBA" id="ARBA00022840"/>
    </source>
</evidence>
<dbReference type="PROSITE" id="PS50110">
    <property type="entry name" value="RESPONSE_REGULATORY"/>
    <property type="match status" value="1"/>
</dbReference>
<dbReference type="PRINTS" id="PR01590">
    <property type="entry name" value="HTHFIS"/>
</dbReference>
<dbReference type="GO" id="GO:0006355">
    <property type="term" value="P:regulation of DNA-templated transcription"/>
    <property type="evidence" value="ECO:0007669"/>
    <property type="project" value="InterPro"/>
</dbReference>
<dbReference type="PROSITE" id="PS00675">
    <property type="entry name" value="SIGMA54_INTERACT_1"/>
    <property type="match status" value="1"/>
</dbReference>
<dbReference type="InterPro" id="IPR025944">
    <property type="entry name" value="Sigma_54_int_dom_CS"/>
</dbReference>
<evidence type="ECO:0000256" key="1">
    <source>
        <dbReference type="ARBA" id="ARBA00022553"/>
    </source>
</evidence>
<evidence type="ECO:0000256" key="7">
    <source>
        <dbReference type="ARBA" id="ARBA00023163"/>
    </source>
</evidence>
<keyword evidence="6" id="KW-0238">DNA-binding</keyword>
<dbReference type="SUPFAM" id="SSF46689">
    <property type="entry name" value="Homeodomain-like"/>
    <property type="match status" value="1"/>
</dbReference>
<dbReference type="RefSeq" id="WP_406696018.1">
    <property type="nucleotide sequence ID" value="NZ_CP155447.1"/>
</dbReference>
<dbReference type="CDD" id="cd00009">
    <property type="entry name" value="AAA"/>
    <property type="match status" value="1"/>
</dbReference>
<dbReference type="SMART" id="SM00382">
    <property type="entry name" value="AAA"/>
    <property type="match status" value="1"/>
</dbReference>
<dbReference type="EMBL" id="CP155447">
    <property type="protein sequence ID" value="XBH03281.1"/>
    <property type="molecule type" value="Genomic_DNA"/>
</dbReference>
<protein>
    <submittedName>
        <fullName evidence="11">Sigma-54 dependent transcriptional regulator</fullName>
    </submittedName>
</protein>
<dbReference type="InterPro" id="IPR025662">
    <property type="entry name" value="Sigma_54_int_dom_ATP-bd_1"/>
</dbReference>
<evidence type="ECO:0000256" key="2">
    <source>
        <dbReference type="ARBA" id="ARBA00022741"/>
    </source>
</evidence>
<dbReference type="Pfam" id="PF00072">
    <property type="entry name" value="Response_reg"/>
    <property type="match status" value="1"/>
</dbReference>
<dbReference type="InterPro" id="IPR027417">
    <property type="entry name" value="P-loop_NTPase"/>
</dbReference>
<dbReference type="AlphaFoldDB" id="A0AAU7CDM5"/>
<organism evidence="11">
    <name type="scientific">Singulisphaera sp. Ch08</name>
    <dbReference type="NCBI Taxonomy" id="3120278"/>
    <lineage>
        <taxon>Bacteria</taxon>
        <taxon>Pseudomonadati</taxon>
        <taxon>Planctomycetota</taxon>
        <taxon>Planctomycetia</taxon>
        <taxon>Isosphaerales</taxon>
        <taxon>Isosphaeraceae</taxon>
        <taxon>Singulisphaera</taxon>
    </lineage>
</organism>
<evidence type="ECO:0000256" key="6">
    <source>
        <dbReference type="ARBA" id="ARBA00023125"/>
    </source>
</evidence>
<evidence type="ECO:0000313" key="11">
    <source>
        <dbReference type="EMBL" id="XBH03281.1"/>
    </source>
</evidence>
<dbReference type="InterPro" id="IPR002197">
    <property type="entry name" value="HTH_Fis"/>
</dbReference>
<dbReference type="Gene3D" id="3.40.50.300">
    <property type="entry name" value="P-loop containing nucleotide triphosphate hydrolases"/>
    <property type="match status" value="1"/>
</dbReference>
<dbReference type="FunFam" id="3.40.50.2300:FF:000018">
    <property type="entry name" value="DNA-binding transcriptional regulator NtrC"/>
    <property type="match status" value="1"/>
</dbReference>
<sequence>MSEPALILVADDDRTIRRNLVRLLQSEGYRTSEAADGLEALASIRAEPPTAVLLDLKMPGRDGLDVLRELGPALSDLPVIVVTAFGGSTAAIEAMRQGAYDYLSKPFDLDEVLLTLKRALHQRSLAAEVRSLRAEVDVDETGESPEDEPQMVGQSPPMREVYKAIGRAAATDEPVLIVGESGTGKELVASALHTHSRRGEGPFVRVNCGALPDGLIESELFGHERGAFTGADRQRPGRFERAAGGTIFLDEVGELPQAAQAKLLRVLQRREFERVGGTETLKTDARVVSATHRDLPKDVAAGRFREDLFYRLNVIRIAIPPLRERTDDITPLAEHILRRLERKYGWVSLSLTPKASQKILANPWPGNVRQLENFLARAAIAARGRPILPEHLDVDEPGSSLAAEPSETDDSLPLRALLAEVERRAIHRALIACEGNRTKAAARLGISRRQLFDKIREYDLHP</sequence>
<dbReference type="FunFam" id="3.40.50.300:FF:000006">
    <property type="entry name" value="DNA-binding transcriptional regulator NtrC"/>
    <property type="match status" value="1"/>
</dbReference>
<keyword evidence="1 8" id="KW-0597">Phosphoprotein</keyword>
<evidence type="ECO:0000259" key="10">
    <source>
        <dbReference type="PROSITE" id="PS50110"/>
    </source>
</evidence>
<dbReference type="SUPFAM" id="SSF52172">
    <property type="entry name" value="CheY-like"/>
    <property type="match status" value="1"/>
</dbReference>
<dbReference type="PROSITE" id="PS00676">
    <property type="entry name" value="SIGMA54_INTERACT_2"/>
    <property type="match status" value="1"/>
</dbReference>
<dbReference type="InterPro" id="IPR001789">
    <property type="entry name" value="Sig_transdc_resp-reg_receiver"/>
</dbReference>